<name>A0A251SQS5_HELAN</name>
<evidence type="ECO:0000313" key="3">
    <source>
        <dbReference type="Proteomes" id="UP000215914"/>
    </source>
</evidence>
<dbReference type="Gramene" id="mRNA:HanXRQr2_Chr13g0584131">
    <property type="protein sequence ID" value="CDS:HanXRQr2_Chr13g0584131.1"/>
    <property type="gene ID" value="HanXRQr2_Chr13g0584131"/>
</dbReference>
<organism evidence="2 3">
    <name type="scientific">Helianthus annuus</name>
    <name type="common">Common sunflower</name>
    <dbReference type="NCBI Taxonomy" id="4232"/>
    <lineage>
        <taxon>Eukaryota</taxon>
        <taxon>Viridiplantae</taxon>
        <taxon>Streptophyta</taxon>
        <taxon>Embryophyta</taxon>
        <taxon>Tracheophyta</taxon>
        <taxon>Spermatophyta</taxon>
        <taxon>Magnoliopsida</taxon>
        <taxon>eudicotyledons</taxon>
        <taxon>Gunneridae</taxon>
        <taxon>Pentapetalae</taxon>
        <taxon>asterids</taxon>
        <taxon>campanulids</taxon>
        <taxon>Asterales</taxon>
        <taxon>Asteraceae</taxon>
        <taxon>Asteroideae</taxon>
        <taxon>Heliantheae alliance</taxon>
        <taxon>Heliantheae</taxon>
        <taxon>Helianthus</taxon>
    </lineage>
</organism>
<keyword evidence="3" id="KW-1185">Reference proteome</keyword>
<proteinExistence type="predicted"/>
<evidence type="ECO:0000313" key="1">
    <source>
        <dbReference type="EMBL" id="KAF5773031.1"/>
    </source>
</evidence>
<evidence type="ECO:0000313" key="2">
    <source>
        <dbReference type="EMBL" id="OTG01195.1"/>
    </source>
</evidence>
<dbReference type="InParanoid" id="A0A251SQS5"/>
<dbReference type="EMBL" id="CM007902">
    <property type="protein sequence ID" value="OTG01195.1"/>
    <property type="molecule type" value="Genomic_DNA"/>
</dbReference>
<reference evidence="1 3" key="1">
    <citation type="journal article" date="2017" name="Nature">
        <title>The sunflower genome provides insights into oil metabolism, flowering and Asterid evolution.</title>
        <authorList>
            <person name="Badouin H."/>
            <person name="Gouzy J."/>
            <person name="Grassa C.J."/>
            <person name="Murat F."/>
            <person name="Staton S.E."/>
            <person name="Cottret L."/>
            <person name="Lelandais-Briere C."/>
            <person name="Owens G.L."/>
            <person name="Carrere S."/>
            <person name="Mayjonade B."/>
            <person name="Legrand L."/>
            <person name="Gill N."/>
            <person name="Kane N.C."/>
            <person name="Bowers J.E."/>
            <person name="Hubner S."/>
            <person name="Bellec A."/>
            <person name="Berard A."/>
            <person name="Berges H."/>
            <person name="Blanchet N."/>
            <person name="Boniface M.C."/>
            <person name="Brunel D."/>
            <person name="Catrice O."/>
            <person name="Chaidir N."/>
            <person name="Claudel C."/>
            <person name="Donnadieu C."/>
            <person name="Faraut T."/>
            <person name="Fievet G."/>
            <person name="Helmstetter N."/>
            <person name="King M."/>
            <person name="Knapp S.J."/>
            <person name="Lai Z."/>
            <person name="Le Paslier M.C."/>
            <person name="Lippi Y."/>
            <person name="Lorenzon L."/>
            <person name="Mandel J.R."/>
            <person name="Marage G."/>
            <person name="Marchand G."/>
            <person name="Marquand E."/>
            <person name="Bret-Mestries E."/>
            <person name="Morien E."/>
            <person name="Nambeesan S."/>
            <person name="Nguyen T."/>
            <person name="Pegot-Espagnet P."/>
            <person name="Pouilly N."/>
            <person name="Raftis F."/>
            <person name="Sallet E."/>
            <person name="Schiex T."/>
            <person name="Thomas J."/>
            <person name="Vandecasteele C."/>
            <person name="Vares D."/>
            <person name="Vear F."/>
            <person name="Vautrin S."/>
            <person name="Crespi M."/>
            <person name="Mangin B."/>
            <person name="Burke J.M."/>
            <person name="Salse J."/>
            <person name="Munos S."/>
            <person name="Vincourt P."/>
            <person name="Rieseberg L.H."/>
            <person name="Langlade N.B."/>
        </authorList>
    </citation>
    <scope>NUCLEOTIDE SEQUENCE [LARGE SCALE GENOMIC DNA]</scope>
    <source>
        <strain evidence="3">cv. SF193</strain>
        <tissue evidence="1">Leaves</tissue>
    </source>
</reference>
<accession>A0A251SQS5</accession>
<reference evidence="2" key="2">
    <citation type="submission" date="2017-02" db="EMBL/GenBank/DDBJ databases">
        <title>Sunflower complete genome.</title>
        <authorList>
            <person name="Langlade N."/>
            <person name="Munos S."/>
        </authorList>
    </citation>
    <scope>NUCLEOTIDE SEQUENCE [LARGE SCALE GENOMIC DNA]</scope>
    <source>
        <tissue evidence="2">Leaves</tissue>
    </source>
</reference>
<dbReference type="Proteomes" id="UP000215914">
    <property type="component" value="Chromosome 13"/>
</dbReference>
<dbReference type="AlphaFoldDB" id="A0A251SQS5"/>
<dbReference type="EMBL" id="MNCJ02000328">
    <property type="protein sequence ID" value="KAF5773031.1"/>
    <property type="molecule type" value="Genomic_DNA"/>
</dbReference>
<protein>
    <submittedName>
        <fullName evidence="2">Uncharacterized protein</fullName>
    </submittedName>
</protein>
<reference evidence="1" key="3">
    <citation type="submission" date="2020-06" db="EMBL/GenBank/DDBJ databases">
        <title>Helianthus annuus Genome sequencing and assembly Release 2.</title>
        <authorList>
            <person name="Gouzy J."/>
            <person name="Langlade N."/>
            <person name="Munos S."/>
        </authorList>
    </citation>
    <scope>NUCLEOTIDE SEQUENCE</scope>
    <source>
        <tissue evidence="1">Leaves</tissue>
    </source>
</reference>
<sequence length="51" mass="5898">MSQKPTNNCYLPPIVPCVFLKSLITCWYSSSMVPCLHLITLRVRCMFFLSD</sequence>
<gene>
    <name evidence="2" type="ORF">HannXRQ_Chr13g0399431</name>
    <name evidence="1" type="ORF">HanXRQr2_Chr13g0584131</name>
</gene>